<evidence type="ECO:0000313" key="2">
    <source>
        <dbReference type="Proteomes" id="UP000027138"/>
    </source>
</evidence>
<proteinExistence type="predicted"/>
<reference evidence="1 2" key="1">
    <citation type="journal article" date="2014" name="PLoS ONE">
        <title>Global Analysis of Gene Expression Profiles in Physic Nut (Jatropha curcas L.) Seedlings Exposed to Salt Stress.</title>
        <authorList>
            <person name="Zhang L."/>
            <person name="Zhang C."/>
            <person name="Wu P."/>
            <person name="Chen Y."/>
            <person name="Li M."/>
            <person name="Jiang H."/>
            <person name="Wu G."/>
        </authorList>
    </citation>
    <scope>NUCLEOTIDE SEQUENCE [LARGE SCALE GENOMIC DNA]</scope>
    <source>
        <strain evidence="2">cv. GZQX0401</strain>
        <tissue evidence="1">Young leaves</tissue>
    </source>
</reference>
<evidence type="ECO:0000313" key="1">
    <source>
        <dbReference type="EMBL" id="KDP34833.1"/>
    </source>
</evidence>
<dbReference type="AlphaFoldDB" id="A0A067KIL2"/>
<name>A0A067KIL2_JATCU</name>
<dbReference type="EMBL" id="KK914503">
    <property type="protein sequence ID" value="KDP34833.1"/>
    <property type="molecule type" value="Genomic_DNA"/>
</dbReference>
<dbReference type="Proteomes" id="UP000027138">
    <property type="component" value="Unassembled WGS sequence"/>
</dbReference>
<accession>A0A067KIL2</accession>
<organism evidence="1 2">
    <name type="scientific">Jatropha curcas</name>
    <name type="common">Barbados nut</name>
    <dbReference type="NCBI Taxonomy" id="180498"/>
    <lineage>
        <taxon>Eukaryota</taxon>
        <taxon>Viridiplantae</taxon>
        <taxon>Streptophyta</taxon>
        <taxon>Embryophyta</taxon>
        <taxon>Tracheophyta</taxon>
        <taxon>Spermatophyta</taxon>
        <taxon>Magnoliopsida</taxon>
        <taxon>eudicotyledons</taxon>
        <taxon>Gunneridae</taxon>
        <taxon>Pentapetalae</taxon>
        <taxon>rosids</taxon>
        <taxon>fabids</taxon>
        <taxon>Malpighiales</taxon>
        <taxon>Euphorbiaceae</taxon>
        <taxon>Crotonoideae</taxon>
        <taxon>Jatropheae</taxon>
        <taxon>Jatropha</taxon>
    </lineage>
</organism>
<protein>
    <submittedName>
        <fullName evidence="1">Uncharacterized protein</fullName>
    </submittedName>
</protein>
<gene>
    <name evidence="1" type="ORF">JCGZ_11195</name>
</gene>
<sequence length="126" mass="13963">MQLSTSVLESGKIIMETQSLACPSRAIWHARAARGHQSKSVLTLARSVLLSIMETQILALPSHAIWHARATDSSLDAPLSTAHAKPSLELRLRHTLTVPYSTPVLKIKYYFGLRTPTSPYYFHGPI</sequence>
<keyword evidence="2" id="KW-1185">Reference proteome</keyword>